<evidence type="ECO:0000313" key="2">
    <source>
        <dbReference type="EMBL" id="MFC5061950.1"/>
    </source>
</evidence>
<evidence type="ECO:0000313" key="3">
    <source>
        <dbReference type="Proteomes" id="UP001595947"/>
    </source>
</evidence>
<accession>A0ABV9YGR2</accession>
<dbReference type="RefSeq" id="WP_378035302.1">
    <property type="nucleotide sequence ID" value="NZ_JBHSIV010000005.1"/>
</dbReference>
<keyword evidence="1" id="KW-1133">Transmembrane helix</keyword>
<sequence>MSNEPRPLGRPEKTVLLGTAGLILAACAVVTFGHQAGPPP</sequence>
<keyword evidence="1" id="KW-0472">Membrane</keyword>
<proteinExistence type="predicted"/>
<protein>
    <submittedName>
        <fullName evidence="2">Uncharacterized protein</fullName>
    </submittedName>
</protein>
<organism evidence="2 3">
    <name type="scientific">Actinomycetospora atypica</name>
    <dbReference type="NCBI Taxonomy" id="1290095"/>
    <lineage>
        <taxon>Bacteria</taxon>
        <taxon>Bacillati</taxon>
        <taxon>Actinomycetota</taxon>
        <taxon>Actinomycetes</taxon>
        <taxon>Pseudonocardiales</taxon>
        <taxon>Pseudonocardiaceae</taxon>
        <taxon>Actinomycetospora</taxon>
    </lineage>
</organism>
<gene>
    <name evidence="2" type="ORF">ACFPBZ_07015</name>
</gene>
<dbReference type="PROSITE" id="PS51257">
    <property type="entry name" value="PROKAR_LIPOPROTEIN"/>
    <property type="match status" value="1"/>
</dbReference>
<evidence type="ECO:0000256" key="1">
    <source>
        <dbReference type="SAM" id="Phobius"/>
    </source>
</evidence>
<reference evidence="3" key="1">
    <citation type="journal article" date="2019" name="Int. J. Syst. Evol. Microbiol.">
        <title>The Global Catalogue of Microorganisms (GCM) 10K type strain sequencing project: providing services to taxonomists for standard genome sequencing and annotation.</title>
        <authorList>
            <consortium name="The Broad Institute Genomics Platform"/>
            <consortium name="The Broad Institute Genome Sequencing Center for Infectious Disease"/>
            <person name="Wu L."/>
            <person name="Ma J."/>
        </authorList>
    </citation>
    <scope>NUCLEOTIDE SEQUENCE [LARGE SCALE GENOMIC DNA]</scope>
    <source>
        <strain evidence="3">CGMCC 4.7093</strain>
    </source>
</reference>
<dbReference type="Proteomes" id="UP001595947">
    <property type="component" value="Unassembled WGS sequence"/>
</dbReference>
<keyword evidence="3" id="KW-1185">Reference proteome</keyword>
<name>A0ABV9YGR2_9PSEU</name>
<feature type="transmembrane region" description="Helical" evidence="1">
    <location>
        <begin position="15"/>
        <end position="34"/>
    </location>
</feature>
<dbReference type="EMBL" id="JBHSIV010000005">
    <property type="protein sequence ID" value="MFC5061950.1"/>
    <property type="molecule type" value="Genomic_DNA"/>
</dbReference>
<keyword evidence="1" id="KW-0812">Transmembrane</keyword>
<comment type="caution">
    <text evidence="2">The sequence shown here is derived from an EMBL/GenBank/DDBJ whole genome shotgun (WGS) entry which is preliminary data.</text>
</comment>